<feature type="transmembrane region" description="Helical" evidence="1">
    <location>
        <begin position="47"/>
        <end position="68"/>
    </location>
</feature>
<dbReference type="Pfam" id="PF04306">
    <property type="entry name" value="DUF456"/>
    <property type="match status" value="1"/>
</dbReference>
<gene>
    <name evidence="2" type="ORF">QO192_14010</name>
</gene>
<proteinExistence type="predicted"/>
<sequence>MDILLLFLGLLCMLIGIAGSILPVLPGATISWLGLLLLHFTSVVPFNYYLLGSTLFIVLTVTVLDYIIPSKGTKHFGGSKYGIWGTNIGLVAGFLLPIPLGFLLGAFIGGLVGELVFNKSNIQAALKAATGSLIGFLISIVFQFAVCLFYLGLFINIFWKYKEQLL</sequence>
<accession>A0ABV4KIV9</accession>
<feature type="transmembrane region" description="Helical" evidence="1">
    <location>
        <begin position="133"/>
        <end position="159"/>
    </location>
</feature>
<dbReference type="PANTHER" id="PTHR39165:SF1">
    <property type="entry name" value="DUF456 DOMAIN-CONTAINING PROTEIN"/>
    <property type="match status" value="1"/>
</dbReference>
<evidence type="ECO:0000313" key="3">
    <source>
        <dbReference type="Proteomes" id="UP001568894"/>
    </source>
</evidence>
<keyword evidence="1" id="KW-1133">Transmembrane helix</keyword>
<dbReference type="InterPro" id="IPR007403">
    <property type="entry name" value="DUF456"/>
</dbReference>
<reference evidence="2 3" key="1">
    <citation type="submission" date="2023-05" db="EMBL/GenBank/DDBJ databases">
        <title>Adaptations of aquatic viruses from atmosphere-close ecosystems of the Central Arctic Ocean.</title>
        <authorList>
            <person name="Rahlff J."/>
            <person name="Holmfeldt K."/>
        </authorList>
    </citation>
    <scope>NUCLEOTIDE SEQUENCE [LARGE SCALE GENOMIC DNA]</scope>
    <source>
        <strain evidence="2 3">Arc14</strain>
    </source>
</reference>
<keyword evidence="3" id="KW-1185">Reference proteome</keyword>
<dbReference type="PANTHER" id="PTHR39165">
    <property type="entry name" value="IG HYPOTHETICAL 17883"/>
    <property type="match status" value="1"/>
</dbReference>
<keyword evidence="1" id="KW-0472">Membrane</keyword>
<dbReference type="Proteomes" id="UP001568894">
    <property type="component" value="Unassembled WGS sequence"/>
</dbReference>
<evidence type="ECO:0000256" key="1">
    <source>
        <dbReference type="SAM" id="Phobius"/>
    </source>
</evidence>
<protein>
    <submittedName>
        <fullName evidence="2">DUF456 domain-containing protein</fullName>
    </submittedName>
</protein>
<organism evidence="2 3">
    <name type="scientific">Flavobacterium frigidarium</name>
    <dbReference type="NCBI Taxonomy" id="99286"/>
    <lineage>
        <taxon>Bacteria</taxon>
        <taxon>Pseudomonadati</taxon>
        <taxon>Bacteroidota</taxon>
        <taxon>Flavobacteriia</taxon>
        <taxon>Flavobacteriales</taxon>
        <taxon>Flavobacteriaceae</taxon>
        <taxon>Flavobacterium</taxon>
    </lineage>
</organism>
<name>A0ABV4KIV9_9FLAO</name>
<dbReference type="EMBL" id="JASMRN010000013">
    <property type="protein sequence ID" value="MEZ7516393.1"/>
    <property type="molecule type" value="Genomic_DNA"/>
</dbReference>
<comment type="caution">
    <text evidence="2">The sequence shown here is derived from an EMBL/GenBank/DDBJ whole genome shotgun (WGS) entry which is preliminary data.</text>
</comment>
<dbReference type="RefSeq" id="WP_371571592.1">
    <property type="nucleotide sequence ID" value="NZ_JASMRN010000013.1"/>
</dbReference>
<keyword evidence="1" id="KW-0812">Transmembrane</keyword>
<feature type="transmembrane region" description="Helical" evidence="1">
    <location>
        <begin position="88"/>
        <end position="113"/>
    </location>
</feature>
<evidence type="ECO:0000313" key="2">
    <source>
        <dbReference type="EMBL" id="MEZ7516393.1"/>
    </source>
</evidence>